<keyword evidence="6 9" id="KW-1133">Transmembrane helix</keyword>
<comment type="similarity">
    <text evidence="2 9">Belongs to the CCC1 family.</text>
</comment>
<dbReference type="GO" id="GO:0140315">
    <property type="term" value="F:iron ion sequestering activity"/>
    <property type="evidence" value="ECO:0007669"/>
    <property type="project" value="UniProtKB-UniRule"/>
</dbReference>
<organism evidence="10 11">
    <name type="scientific">Escallonia rubra</name>
    <dbReference type="NCBI Taxonomy" id="112253"/>
    <lineage>
        <taxon>Eukaryota</taxon>
        <taxon>Viridiplantae</taxon>
        <taxon>Streptophyta</taxon>
        <taxon>Embryophyta</taxon>
        <taxon>Tracheophyta</taxon>
        <taxon>Spermatophyta</taxon>
        <taxon>Magnoliopsida</taxon>
        <taxon>eudicotyledons</taxon>
        <taxon>Gunneridae</taxon>
        <taxon>Pentapetalae</taxon>
        <taxon>asterids</taxon>
        <taxon>campanulids</taxon>
        <taxon>Escalloniales</taxon>
        <taxon>Escalloniaceae</taxon>
        <taxon>Escallonia</taxon>
    </lineage>
</organism>
<dbReference type="PANTHER" id="PTHR31851">
    <property type="entry name" value="FE(2+)/MN(2+) TRANSPORTER PCL1"/>
    <property type="match status" value="1"/>
</dbReference>
<keyword evidence="7 9" id="KW-0472">Membrane</keyword>
<evidence type="ECO:0000256" key="9">
    <source>
        <dbReference type="RuleBase" id="RU369115"/>
    </source>
</evidence>
<comment type="function">
    <text evidence="9">Vacuolar Fe(2+) uptake transporter.</text>
</comment>
<reference evidence="10" key="1">
    <citation type="submission" date="2022-12" db="EMBL/GenBank/DDBJ databases">
        <title>Draft genome assemblies for two species of Escallonia (Escalloniales).</title>
        <authorList>
            <person name="Chanderbali A."/>
            <person name="Dervinis C."/>
            <person name="Anghel I."/>
            <person name="Soltis D."/>
            <person name="Soltis P."/>
            <person name="Zapata F."/>
        </authorList>
    </citation>
    <scope>NUCLEOTIDE SEQUENCE</scope>
    <source>
        <strain evidence="10">UCBG92.1500</strain>
        <tissue evidence="10">Leaf</tissue>
    </source>
</reference>
<evidence type="ECO:0000256" key="7">
    <source>
        <dbReference type="ARBA" id="ARBA00023136"/>
    </source>
</evidence>
<keyword evidence="9" id="KW-0406">Ion transport</keyword>
<sequence length="205" mass="21395">MTEPDFDHEAGRHQLGDESGKYFDYSQRAQWLRAVVLGGNEGVVSATLLIIGAGTHIDETEALIVTGLLGLLAGALSMATAEFVSVYVQVDTVKAQEDRDQREGRAGGTKTAAAPSPTQVAVAASVAYVVGGILPLLAAFAIKDQQIRVLAAAVTAWFAMLVLGNVAAALGKASVARSCARVLVGGWIEIAVMVGRRKALELYGT</sequence>
<accession>A0AA88RB26</accession>
<dbReference type="Proteomes" id="UP001187471">
    <property type="component" value="Unassembled WGS sequence"/>
</dbReference>
<keyword evidence="4 9" id="KW-0926">Vacuole</keyword>
<evidence type="ECO:0000313" key="10">
    <source>
        <dbReference type="EMBL" id="KAK2973015.1"/>
    </source>
</evidence>
<name>A0AA88RB26_9ASTE</name>
<comment type="caution">
    <text evidence="10">The sequence shown here is derived from an EMBL/GenBank/DDBJ whole genome shotgun (WGS) entry which is preliminary data.</text>
</comment>
<evidence type="ECO:0000256" key="8">
    <source>
        <dbReference type="ARBA" id="ARBA00044464"/>
    </source>
</evidence>
<evidence type="ECO:0000256" key="6">
    <source>
        <dbReference type="ARBA" id="ARBA00022989"/>
    </source>
</evidence>
<dbReference type="Pfam" id="PF01988">
    <property type="entry name" value="VIT1"/>
    <property type="match status" value="2"/>
</dbReference>
<keyword evidence="11" id="KW-1185">Reference proteome</keyword>
<proteinExistence type="inferred from homology"/>
<dbReference type="GO" id="GO:0005774">
    <property type="term" value="C:vacuolar membrane"/>
    <property type="evidence" value="ECO:0007669"/>
    <property type="project" value="UniProtKB-SubCell"/>
</dbReference>
<evidence type="ECO:0000256" key="3">
    <source>
        <dbReference type="ARBA" id="ARBA00022496"/>
    </source>
</evidence>
<dbReference type="GO" id="GO:0005384">
    <property type="term" value="F:manganese ion transmembrane transporter activity"/>
    <property type="evidence" value="ECO:0007669"/>
    <property type="project" value="InterPro"/>
</dbReference>
<feature type="transmembrane region" description="Helical" evidence="9">
    <location>
        <begin position="63"/>
        <end position="88"/>
    </location>
</feature>
<feature type="transmembrane region" description="Helical" evidence="9">
    <location>
        <begin position="149"/>
        <end position="171"/>
    </location>
</feature>
<keyword evidence="9" id="KW-0813">Transport</keyword>
<comment type="subcellular location">
    <subcellularLocation>
        <location evidence="1 9">Vacuole membrane</location>
        <topology evidence="1 9">Multi-pass membrane protein</topology>
    </subcellularLocation>
</comment>
<dbReference type="AlphaFoldDB" id="A0AA88RB26"/>
<protein>
    <recommendedName>
        <fullName evidence="9">Vacuolar iron transporter</fullName>
    </recommendedName>
</protein>
<keyword evidence="5 9" id="KW-0812">Transmembrane</keyword>
<evidence type="ECO:0000256" key="2">
    <source>
        <dbReference type="ARBA" id="ARBA00007049"/>
    </source>
</evidence>
<comment type="catalytic activity">
    <reaction evidence="8">
        <text>Fe(2+)(in) = Fe(2+)(out)</text>
        <dbReference type="Rhea" id="RHEA:28486"/>
        <dbReference type="ChEBI" id="CHEBI:29033"/>
    </reaction>
    <physiologicalReaction direction="left-to-right" evidence="8">
        <dbReference type="Rhea" id="RHEA:28487"/>
    </physiologicalReaction>
</comment>
<evidence type="ECO:0000256" key="1">
    <source>
        <dbReference type="ARBA" id="ARBA00004128"/>
    </source>
</evidence>
<feature type="transmembrane region" description="Helical" evidence="9">
    <location>
        <begin position="120"/>
        <end position="142"/>
    </location>
</feature>
<comment type="caution">
    <text evidence="9">Lacks conserved residue(s) required for the propagation of feature annotation.</text>
</comment>
<dbReference type="EMBL" id="JAVXUO010002473">
    <property type="protein sequence ID" value="KAK2973015.1"/>
    <property type="molecule type" value="Genomic_DNA"/>
</dbReference>
<dbReference type="GO" id="GO:0005381">
    <property type="term" value="F:iron ion transmembrane transporter activity"/>
    <property type="evidence" value="ECO:0007669"/>
    <property type="project" value="UniProtKB-UniRule"/>
</dbReference>
<feature type="transmembrane region" description="Helical" evidence="9">
    <location>
        <begin position="31"/>
        <end position="51"/>
    </location>
</feature>
<dbReference type="GO" id="GO:0030026">
    <property type="term" value="P:intracellular manganese ion homeostasis"/>
    <property type="evidence" value="ECO:0007669"/>
    <property type="project" value="InterPro"/>
</dbReference>
<evidence type="ECO:0000256" key="4">
    <source>
        <dbReference type="ARBA" id="ARBA00022554"/>
    </source>
</evidence>
<keyword evidence="3" id="KW-0408">Iron</keyword>
<gene>
    <name evidence="10" type="ORF">RJ640_005558</name>
</gene>
<evidence type="ECO:0000256" key="5">
    <source>
        <dbReference type="ARBA" id="ARBA00022692"/>
    </source>
</evidence>
<keyword evidence="3" id="KW-0410">Iron transport</keyword>
<evidence type="ECO:0000313" key="11">
    <source>
        <dbReference type="Proteomes" id="UP001187471"/>
    </source>
</evidence>
<dbReference type="InterPro" id="IPR008217">
    <property type="entry name" value="Ccc1_fam"/>
</dbReference>